<keyword evidence="2" id="KW-1185">Reference proteome</keyword>
<organism evidence="1 2">
    <name type="scientific">Agrococcus versicolor</name>
    <dbReference type="NCBI Taxonomy" id="501482"/>
    <lineage>
        <taxon>Bacteria</taxon>
        <taxon>Bacillati</taxon>
        <taxon>Actinomycetota</taxon>
        <taxon>Actinomycetes</taxon>
        <taxon>Micrococcales</taxon>
        <taxon>Microbacteriaceae</taxon>
        <taxon>Agrococcus</taxon>
    </lineage>
</organism>
<evidence type="ECO:0000313" key="1">
    <source>
        <dbReference type="EMBL" id="GAA2173687.1"/>
    </source>
</evidence>
<dbReference type="EMBL" id="BAAAQT010000006">
    <property type="protein sequence ID" value="GAA2173687.1"/>
    <property type="molecule type" value="Genomic_DNA"/>
</dbReference>
<dbReference type="Proteomes" id="UP001501599">
    <property type="component" value="Unassembled WGS sequence"/>
</dbReference>
<sequence>MTIDDATTDGERWLVIDGRRWRRTDPALPDDVQAALRSHLGRGRGAVRAAKAAKDPRAEAAARRRVDLAKHGLGERGPRWWDEPEDDRIARANAAIRELDALG</sequence>
<reference evidence="1 2" key="1">
    <citation type="journal article" date="2019" name="Int. J. Syst. Evol. Microbiol.">
        <title>The Global Catalogue of Microorganisms (GCM) 10K type strain sequencing project: providing services to taxonomists for standard genome sequencing and annotation.</title>
        <authorList>
            <consortium name="The Broad Institute Genomics Platform"/>
            <consortium name="The Broad Institute Genome Sequencing Center for Infectious Disease"/>
            <person name="Wu L."/>
            <person name="Ma J."/>
        </authorList>
    </citation>
    <scope>NUCLEOTIDE SEQUENCE [LARGE SCALE GENOMIC DNA]</scope>
    <source>
        <strain evidence="1 2">JCM 16026</strain>
    </source>
</reference>
<protein>
    <recommendedName>
        <fullName evidence="3">Biopolymer transporter Tol</fullName>
    </recommendedName>
</protein>
<evidence type="ECO:0008006" key="3">
    <source>
        <dbReference type="Google" id="ProtNLM"/>
    </source>
</evidence>
<proteinExistence type="predicted"/>
<gene>
    <name evidence="1" type="ORF">GCM10009846_16620</name>
</gene>
<comment type="caution">
    <text evidence="1">The sequence shown here is derived from an EMBL/GenBank/DDBJ whole genome shotgun (WGS) entry which is preliminary data.</text>
</comment>
<name>A0ABN3ARS7_9MICO</name>
<dbReference type="RefSeq" id="WP_344342615.1">
    <property type="nucleotide sequence ID" value="NZ_BAAAQT010000006.1"/>
</dbReference>
<accession>A0ABN3ARS7</accession>
<evidence type="ECO:0000313" key="2">
    <source>
        <dbReference type="Proteomes" id="UP001501599"/>
    </source>
</evidence>